<reference evidence="1 2" key="1">
    <citation type="submission" date="2019-03" db="EMBL/GenBank/DDBJ databases">
        <title>Genomic Encyclopedia of Archaeal and Bacterial Type Strains, Phase II (KMG-II): from individual species to whole genera.</title>
        <authorList>
            <person name="Goeker M."/>
        </authorList>
    </citation>
    <scope>NUCLEOTIDE SEQUENCE [LARGE SCALE GENOMIC DNA]</scope>
    <source>
        <strain evidence="1 2">DSM 18435</strain>
    </source>
</reference>
<evidence type="ECO:0000313" key="2">
    <source>
        <dbReference type="Proteomes" id="UP000295468"/>
    </source>
</evidence>
<organism evidence="1 2">
    <name type="scientific">Zeaxanthinibacter enoshimensis</name>
    <dbReference type="NCBI Taxonomy" id="392009"/>
    <lineage>
        <taxon>Bacteria</taxon>
        <taxon>Pseudomonadati</taxon>
        <taxon>Bacteroidota</taxon>
        <taxon>Flavobacteriia</taxon>
        <taxon>Flavobacteriales</taxon>
        <taxon>Flavobacteriaceae</taxon>
        <taxon>Zeaxanthinibacter</taxon>
    </lineage>
</organism>
<evidence type="ECO:0000313" key="1">
    <source>
        <dbReference type="EMBL" id="TDQ33134.1"/>
    </source>
</evidence>
<proteinExistence type="predicted"/>
<sequence length="89" mass="9524">MDLEILPTAYRPLPTGSWPQIYLPARAGRTGLWQASNLELPGDAVTPSCRDTGMQGCGDANSDAVIQPARLNVVPARTAYMQAGGRVIR</sequence>
<dbReference type="AlphaFoldDB" id="A0A4R6TNL1"/>
<keyword evidence="2" id="KW-1185">Reference proteome</keyword>
<gene>
    <name evidence="1" type="ORF">CLV82_0972</name>
</gene>
<dbReference type="EMBL" id="SNYI01000001">
    <property type="protein sequence ID" value="TDQ33134.1"/>
    <property type="molecule type" value="Genomic_DNA"/>
</dbReference>
<comment type="caution">
    <text evidence="1">The sequence shown here is derived from an EMBL/GenBank/DDBJ whole genome shotgun (WGS) entry which is preliminary data.</text>
</comment>
<dbReference type="Proteomes" id="UP000295468">
    <property type="component" value="Unassembled WGS sequence"/>
</dbReference>
<name>A0A4R6TNL1_9FLAO</name>
<accession>A0A4R6TNL1</accession>
<protein>
    <submittedName>
        <fullName evidence="1">Uncharacterized protein</fullName>
    </submittedName>
</protein>